<dbReference type="PANTHER" id="PTHR23026">
    <property type="entry name" value="NADPH NITROREDUCTASE"/>
    <property type="match status" value="1"/>
</dbReference>
<dbReference type="Proteomes" id="UP001332931">
    <property type="component" value="Unassembled WGS sequence"/>
</dbReference>
<protein>
    <submittedName>
        <fullName evidence="3">Nitroreductase family protein</fullName>
    </submittedName>
</protein>
<dbReference type="InterPro" id="IPR050627">
    <property type="entry name" value="Nitroreductase/BluB"/>
</dbReference>
<dbReference type="SUPFAM" id="SSF55469">
    <property type="entry name" value="FMN-dependent nitroreductase-like"/>
    <property type="match status" value="1"/>
</dbReference>
<dbReference type="PANTHER" id="PTHR23026:SF124">
    <property type="entry name" value="NITROREDUCTASE FD-NR2"/>
    <property type="match status" value="1"/>
</dbReference>
<feature type="domain" description="Nitroreductase" evidence="2">
    <location>
        <begin position="50"/>
        <end position="191"/>
    </location>
</feature>
<evidence type="ECO:0000313" key="4">
    <source>
        <dbReference type="Proteomes" id="UP001332931"/>
    </source>
</evidence>
<comment type="caution">
    <text evidence="3">The sequence shown here is derived from an EMBL/GenBank/DDBJ whole genome shotgun (WGS) entry which is preliminary data.</text>
</comment>
<evidence type="ECO:0000256" key="1">
    <source>
        <dbReference type="SAM" id="MobiDB-lite"/>
    </source>
</evidence>
<keyword evidence="4" id="KW-1185">Reference proteome</keyword>
<organism evidence="3 4">
    <name type="scientific">Olsenella absiana</name>
    <dbReference type="NCBI Taxonomy" id="3115222"/>
    <lineage>
        <taxon>Bacteria</taxon>
        <taxon>Bacillati</taxon>
        <taxon>Actinomycetota</taxon>
        <taxon>Coriobacteriia</taxon>
        <taxon>Coriobacteriales</taxon>
        <taxon>Atopobiaceae</taxon>
        <taxon>Olsenella</taxon>
    </lineage>
</organism>
<feature type="compositionally biased region" description="Basic and acidic residues" evidence="1">
    <location>
        <begin position="9"/>
        <end position="25"/>
    </location>
</feature>
<accession>A0ABU7RAD0</accession>
<dbReference type="InterPro" id="IPR029479">
    <property type="entry name" value="Nitroreductase"/>
</dbReference>
<dbReference type="CDD" id="cd02062">
    <property type="entry name" value="Nitro_FMN_reductase"/>
    <property type="match status" value="1"/>
</dbReference>
<evidence type="ECO:0000259" key="2">
    <source>
        <dbReference type="Pfam" id="PF00881"/>
    </source>
</evidence>
<proteinExistence type="predicted"/>
<dbReference type="Gene3D" id="2.20.180.10">
    <property type="entry name" value="putative fmn-dependent nitroreductase like domains"/>
    <property type="match status" value="1"/>
</dbReference>
<dbReference type="Gene3D" id="3.40.109.10">
    <property type="entry name" value="NADH Oxidase"/>
    <property type="match status" value="1"/>
</dbReference>
<gene>
    <name evidence="3" type="ORF">VXJ25_05130</name>
</gene>
<dbReference type="InterPro" id="IPR000415">
    <property type="entry name" value="Nitroreductase-like"/>
</dbReference>
<dbReference type="EMBL" id="JAZGJQ010000004">
    <property type="protein sequence ID" value="MEE6147374.1"/>
    <property type="molecule type" value="Genomic_DNA"/>
</dbReference>
<sequence>MYEGTSEPGKGEAAERAAEAEKDAAAEGATGGSPAGPASYEGFHELVRASRTYRRFSGEQVGEEILRELVDAARLAPSGNNLQVLRLAVTNDPETVALLARHHGWAGALKDFEGPAEGELPGAYMGILCPEASAASPLRNVDAGIMAQTLCLAACAKGLGTCMIKSYDKEAAGILGVPDGYQLVLLVALGRPAADERVVLEPATTEHGLRYWRTAPNVHHVPKLGVDDLLV</sequence>
<evidence type="ECO:0000313" key="3">
    <source>
        <dbReference type="EMBL" id="MEE6147374.1"/>
    </source>
</evidence>
<dbReference type="InterPro" id="IPR023312">
    <property type="entry name" value="Put_nitroreductase_C_bac"/>
</dbReference>
<reference evidence="3 4" key="1">
    <citation type="submission" date="2024-01" db="EMBL/GenBank/DDBJ databases">
        <title>Description of Olsenella sp. nov., isolated from pig feces.</title>
        <authorList>
            <person name="Chang Y.-H."/>
        </authorList>
    </citation>
    <scope>NUCLEOTIDE SEQUENCE [LARGE SCALE GENOMIC DNA]</scope>
    <source>
        <strain evidence="3 4">YH-ols2223</strain>
    </source>
</reference>
<name>A0ABU7RAD0_9ACTN</name>
<dbReference type="Pfam" id="PF00881">
    <property type="entry name" value="Nitroreductase"/>
    <property type="match status" value="1"/>
</dbReference>
<feature type="region of interest" description="Disordered" evidence="1">
    <location>
        <begin position="1"/>
        <end position="39"/>
    </location>
</feature>